<sequence length="118" mass="13500">MHITHHPPRSFLIWSVASDRLGGQAIYTKLVISFCDFVFRTYMILTTHYNRRLSATIWNLVRTEDITSIIANTLAQIRASTNPIYYNPLSITPFAPERDEVKDPDDSSTVHCATFVIL</sequence>
<evidence type="ECO:0000313" key="2">
    <source>
        <dbReference type="Proteomes" id="UP000094385"/>
    </source>
</evidence>
<dbReference type="AlphaFoldDB" id="A0A1E3PWB3"/>
<keyword evidence="2" id="KW-1185">Reference proteome</keyword>
<accession>A0A1E3PWB3</accession>
<reference evidence="1 2" key="1">
    <citation type="journal article" date="2016" name="Proc. Natl. Acad. Sci. U.S.A.">
        <title>Comparative genomics of biotechnologically important yeasts.</title>
        <authorList>
            <person name="Riley R."/>
            <person name="Haridas S."/>
            <person name="Wolfe K.H."/>
            <person name="Lopes M.R."/>
            <person name="Hittinger C.T."/>
            <person name="Goeker M."/>
            <person name="Salamov A.A."/>
            <person name="Wisecaver J.H."/>
            <person name="Long T.M."/>
            <person name="Calvey C.H."/>
            <person name="Aerts A.L."/>
            <person name="Barry K.W."/>
            <person name="Choi C."/>
            <person name="Clum A."/>
            <person name="Coughlan A.Y."/>
            <person name="Deshpande S."/>
            <person name="Douglass A.P."/>
            <person name="Hanson S.J."/>
            <person name="Klenk H.-P."/>
            <person name="LaButti K.M."/>
            <person name="Lapidus A."/>
            <person name="Lindquist E.A."/>
            <person name="Lipzen A.M."/>
            <person name="Meier-Kolthoff J.P."/>
            <person name="Ohm R.A."/>
            <person name="Otillar R.P."/>
            <person name="Pangilinan J.L."/>
            <person name="Peng Y."/>
            <person name="Rokas A."/>
            <person name="Rosa C.A."/>
            <person name="Scheuner C."/>
            <person name="Sibirny A.A."/>
            <person name="Slot J.C."/>
            <person name="Stielow J.B."/>
            <person name="Sun H."/>
            <person name="Kurtzman C.P."/>
            <person name="Blackwell M."/>
            <person name="Grigoriev I.V."/>
            <person name="Jeffries T.W."/>
        </authorList>
    </citation>
    <scope>NUCLEOTIDE SEQUENCE [LARGE SCALE GENOMIC DNA]</scope>
    <source>
        <strain evidence="1 2">NRRL Y-11557</strain>
    </source>
</reference>
<name>A0A1E3PWB3_LIPST</name>
<dbReference type="EMBL" id="KV454302">
    <property type="protein sequence ID" value="ODQ69723.1"/>
    <property type="molecule type" value="Genomic_DNA"/>
</dbReference>
<proteinExistence type="predicted"/>
<organism evidence="1 2">
    <name type="scientific">Lipomyces starkeyi NRRL Y-11557</name>
    <dbReference type="NCBI Taxonomy" id="675824"/>
    <lineage>
        <taxon>Eukaryota</taxon>
        <taxon>Fungi</taxon>
        <taxon>Dikarya</taxon>
        <taxon>Ascomycota</taxon>
        <taxon>Saccharomycotina</taxon>
        <taxon>Lipomycetes</taxon>
        <taxon>Lipomycetales</taxon>
        <taxon>Lipomycetaceae</taxon>
        <taxon>Lipomyces</taxon>
    </lineage>
</organism>
<evidence type="ECO:0000313" key="1">
    <source>
        <dbReference type="EMBL" id="ODQ69723.1"/>
    </source>
</evidence>
<gene>
    <name evidence="1" type="ORF">LIPSTDRAFT_75357</name>
</gene>
<dbReference type="Proteomes" id="UP000094385">
    <property type="component" value="Unassembled WGS sequence"/>
</dbReference>
<protein>
    <submittedName>
        <fullName evidence="1">Uncharacterized protein</fullName>
    </submittedName>
</protein>